<evidence type="ECO:0000313" key="1">
    <source>
        <dbReference type="EMBL" id="BDP41744.1"/>
    </source>
</evidence>
<sequence>MQTDGSDAAQALSRSLRLPGLSPAELELRVVELLPEGPGQGDLALALRVTGTNFHFREDHLWVGREAVAAFLAEFGALAHARSGRASLRFMSPHVLEFFAVGGTADLALHGRFTSSTRVGAVTLPTTVDFHISLGGEFVERAWAEFRRLLGST</sequence>
<proteinExistence type="predicted"/>
<protein>
    <submittedName>
        <fullName evidence="1">Uncharacterized protein</fullName>
    </submittedName>
</protein>
<name>A0ABN6RIP8_9DEIO</name>
<dbReference type="Proteomes" id="UP001064971">
    <property type="component" value="Chromosome"/>
</dbReference>
<reference evidence="1" key="1">
    <citation type="submission" date="2022-07" db="EMBL/GenBank/DDBJ databases">
        <title>Complete Genome Sequence of the Radioresistant Bacterium Deinococcus aetherius ST0316, Isolated from the Air Dust collected in Lower Stratosphere above Japan.</title>
        <authorList>
            <person name="Satoh K."/>
            <person name="Hagiwara K."/>
            <person name="Katsumata K."/>
            <person name="Kubo A."/>
            <person name="Yokobori S."/>
            <person name="Yamagishi A."/>
            <person name="Oono Y."/>
            <person name="Narumi I."/>
        </authorList>
    </citation>
    <scope>NUCLEOTIDE SEQUENCE</scope>
    <source>
        <strain evidence="1">ST0316</strain>
    </source>
</reference>
<gene>
    <name evidence="1" type="ORF">DAETH_17130</name>
</gene>
<accession>A0ABN6RIP8</accession>
<evidence type="ECO:0000313" key="2">
    <source>
        <dbReference type="Proteomes" id="UP001064971"/>
    </source>
</evidence>
<organism evidence="1 2">
    <name type="scientific">Deinococcus aetherius</name>
    <dbReference type="NCBI Taxonomy" id="200252"/>
    <lineage>
        <taxon>Bacteria</taxon>
        <taxon>Thermotogati</taxon>
        <taxon>Deinococcota</taxon>
        <taxon>Deinococci</taxon>
        <taxon>Deinococcales</taxon>
        <taxon>Deinococcaceae</taxon>
        <taxon>Deinococcus</taxon>
    </lineage>
</organism>
<keyword evidence="2" id="KW-1185">Reference proteome</keyword>
<dbReference type="EMBL" id="AP026560">
    <property type="protein sequence ID" value="BDP41744.1"/>
    <property type="molecule type" value="Genomic_DNA"/>
</dbReference>